<sequence length="82" mass="9072">MVVRKVRRGVVVSEKPMLRHRSPNIEVACCYTVQSKVRAFALELLVFGKMLGGGSVAEVSVQMRGVLRADIALDEIEESNQL</sequence>
<name>A0A068WBT3_ECHGR</name>
<evidence type="ECO:0000313" key="2">
    <source>
        <dbReference type="Proteomes" id="UP000492820"/>
    </source>
</evidence>
<proteinExistence type="predicted"/>
<evidence type="ECO:0000313" key="3">
    <source>
        <dbReference type="WBParaSite" id="EgrG_002012600"/>
    </source>
</evidence>
<reference evidence="3" key="3">
    <citation type="submission" date="2020-10" db="UniProtKB">
        <authorList>
            <consortium name="WormBaseParasite"/>
        </authorList>
    </citation>
    <scope>IDENTIFICATION</scope>
</reference>
<dbReference type="Proteomes" id="UP000492820">
    <property type="component" value="Unassembled WGS sequence"/>
</dbReference>
<reference evidence="1 2" key="1">
    <citation type="journal article" date="2013" name="Nature">
        <title>The genomes of four tapeworm species reveal adaptations to parasitism.</title>
        <authorList>
            <person name="Tsai I.J."/>
            <person name="Zarowiecki M."/>
            <person name="Holroyd N."/>
            <person name="Garciarrubio A."/>
            <person name="Sanchez-Flores A."/>
            <person name="Brooks K.L."/>
            <person name="Tracey A."/>
            <person name="Bobes R.J."/>
            <person name="Fragoso G."/>
            <person name="Sciutto E."/>
            <person name="Aslett M."/>
            <person name="Beasley H."/>
            <person name="Bennett H.M."/>
            <person name="Cai J."/>
            <person name="Camicia F."/>
            <person name="Clark R."/>
            <person name="Cucher M."/>
            <person name="De Silva N."/>
            <person name="Day T.A."/>
            <person name="Deplazes P."/>
            <person name="Estrada K."/>
            <person name="Fernandez C."/>
            <person name="Holland P.W."/>
            <person name="Hou J."/>
            <person name="Hu S."/>
            <person name="Huckvale T."/>
            <person name="Hung S.S."/>
            <person name="Kamenetzky L."/>
            <person name="Keane J.A."/>
            <person name="Kiss F."/>
            <person name="Koziol U."/>
            <person name="Lambert O."/>
            <person name="Liu K."/>
            <person name="Luo X."/>
            <person name="Luo Y."/>
            <person name="Macchiaroli N."/>
            <person name="Nichol S."/>
            <person name="Paps J."/>
            <person name="Parkinson J."/>
            <person name="Pouchkina-Stantcheva N."/>
            <person name="Riddiford N."/>
            <person name="Rosenzvit M."/>
            <person name="Salinas G."/>
            <person name="Wasmuth J.D."/>
            <person name="Zamanian M."/>
            <person name="Zheng Y."/>
            <person name="Cai X."/>
            <person name="Soberon X."/>
            <person name="Olson P.D."/>
            <person name="Laclette J.P."/>
            <person name="Brehm K."/>
            <person name="Berriman M."/>
            <person name="Garciarrubio A."/>
            <person name="Bobes R.J."/>
            <person name="Fragoso G."/>
            <person name="Sanchez-Flores A."/>
            <person name="Estrada K."/>
            <person name="Cevallos M.A."/>
            <person name="Morett E."/>
            <person name="Gonzalez V."/>
            <person name="Portillo T."/>
            <person name="Ochoa-Leyva A."/>
            <person name="Jose M.V."/>
            <person name="Sciutto E."/>
            <person name="Landa A."/>
            <person name="Jimenez L."/>
            <person name="Valdes V."/>
            <person name="Carrero J.C."/>
            <person name="Larralde C."/>
            <person name="Morales-Montor J."/>
            <person name="Limon-Lason J."/>
            <person name="Soberon X."/>
            <person name="Laclette J.P."/>
        </authorList>
    </citation>
    <scope>NUCLEOTIDE SEQUENCE [LARGE SCALE GENOMIC DNA]</scope>
</reference>
<evidence type="ECO:0000313" key="1">
    <source>
        <dbReference type="EMBL" id="CDS15062.1"/>
    </source>
</evidence>
<dbReference type="EMBL" id="LK028576">
    <property type="protein sequence ID" value="CDS15062.1"/>
    <property type="molecule type" value="Genomic_DNA"/>
</dbReference>
<dbReference type="AlphaFoldDB" id="A0A068WBT3"/>
<gene>
    <name evidence="1" type="ORF">EgrG_002012600</name>
</gene>
<dbReference type="WBParaSite" id="EgrG_002012600">
    <property type="protein sequence ID" value="EgrG_002012600"/>
    <property type="gene ID" value="EgrG_002012600"/>
</dbReference>
<reference evidence="1" key="2">
    <citation type="submission" date="2014-06" db="EMBL/GenBank/DDBJ databases">
        <authorList>
            <person name="Aslett M."/>
        </authorList>
    </citation>
    <scope>NUCLEOTIDE SEQUENCE</scope>
</reference>
<protein>
    <submittedName>
        <fullName evidence="1 3">Uncharacterized protein</fullName>
    </submittedName>
</protein>
<accession>A0A068WBT3</accession>
<organism evidence="1">
    <name type="scientific">Echinococcus granulosus</name>
    <name type="common">Hydatid tapeworm</name>
    <dbReference type="NCBI Taxonomy" id="6210"/>
    <lineage>
        <taxon>Eukaryota</taxon>
        <taxon>Metazoa</taxon>
        <taxon>Spiralia</taxon>
        <taxon>Lophotrochozoa</taxon>
        <taxon>Platyhelminthes</taxon>
        <taxon>Cestoda</taxon>
        <taxon>Eucestoda</taxon>
        <taxon>Cyclophyllidea</taxon>
        <taxon>Taeniidae</taxon>
        <taxon>Echinococcus</taxon>
        <taxon>Echinococcus granulosus group</taxon>
    </lineage>
</organism>